<evidence type="ECO:0000313" key="2">
    <source>
        <dbReference type="Proteomes" id="UP000298030"/>
    </source>
</evidence>
<keyword evidence="2" id="KW-1185">Reference proteome</keyword>
<dbReference type="EMBL" id="QPFP01000026">
    <property type="protein sequence ID" value="TEB29616.1"/>
    <property type="molecule type" value="Genomic_DNA"/>
</dbReference>
<comment type="caution">
    <text evidence="1">The sequence shown here is derived from an EMBL/GenBank/DDBJ whole genome shotgun (WGS) entry which is preliminary data.</text>
</comment>
<name>A0A4Y7T618_COPMI</name>
<accession>A0A4Y7T618</accession>
<organism evidence="1 2">
    <name type="scientific">Coprinellus micaceus</name>
    <name type="common">Glistening ink-cap mushroom</name>
    <name type="synonym">Coprinus micaceus</name>
    <dbReference type="NCBI Taxonomy" id="71717"/>
    <lineage>
        <taxon>Eukaryota</taxon>
        <taxon>Fungi</taxon>
        <taxon>Dikarya</taxon>
        <taxon>Basidiomycota</taxon>
        <taxon>Agaricomycotina</taxon>
        <taxon>Agaricomycetes</taxon>
        <taxon>Agaricomycetidae</taxon>
        <taxon>Agaricales</taxon>
        <taxon>Agaricineae</taxon>
        <taxon>Psathyrellaceae</taxon>
        <taxon>Coprinellus</taxon>
    </lineage>
</organism>
<proteinExistence type="predicted"/>
<protein>
    <submittedName>
        <fullName evidence="1">Uncharacterized protein</fullName>
    </submittedName>
</protein>
<dbReference type="Proteomes" id="UP000298030">
    <property type="component" value="Unassembled WGS sequence"/>
</dbReference>
<evidence type="ECO:0000313" key="1">
    <source>
        <dbReference type="EMBL" id="TEB29616.1"/>
    </source>
</evidence>
<gene>
    <name evidence="1" type="ORF">FA13DRAFT_1734399</name>
</gene>
<sequence length="95" mass="10496">MFPFSAILRTTQSLGEMLDLAASRLMVYPSIRPSPSVKTESHPGVASRSRVRTVRALGRCGDKKGEISVHCATLEVTEGRHEVQHSTLFGRRRCS</sequence>
<dbReference type="AlphaFoldDB" id="A0A4Y7T618"/>
<reference evidence="1 2" key="1">
    <citation type="journal article" date="2019" name="Nat. Ecol. Evol.">
        <title>Megaphylogeny resolves global patterns of mushroom evolution.</title>
        <authorList>
            <person name="Varga T."/>
            <person name="Krizsan K."/>
            <person name="Foldi C."/>
            <person name="Dima B."/>
            <person name="Sanchez-Garcia M."/>
            <person name="Sanchez-Ramirez S."/>
            <person name="Szollosi G.J."/>
            <person name="Szarkandi J.G."/>
            <person name="Papp V."/>
            <person name="Albert L."/>
            <person name="Andreopoulos W."/>
            <person name="Angelini C."/>
            <person name="Antonin V."/>
            <person name="Barry K.W."/>
            <person name="Bougher N.L."/>
            <person name="Buchanan P."/>
            <person name="Buyck B."/>
            <person name="Bense V."/>
            <person name="Catcheside P."/>
            <person name="Chovatia M."/>
            <person name="Cooper J."/>
            <person name="Damon W."/>
            <person name="Desjardin D."/>
            <person name="Finy P."/>
            <person name="Geml J."/>
            <person name="Haridas S."/>
            <person name="Hughes K."/>
            <person name="Justo A."/>
            <person name="Karasinski D."/>
            <person name="Kautmanova I."/>
            <person name="Kiss B."/>
            <person name="Kocsube S."/>
            <person name="Kotiranta H."/>
            <person name="LaButti K.M."/>
            <person name="Lechner B.E."/>
            <person name="Liimatainen K."/>
            <person name="Lipzen A."/>
            <person name="Lukacs Z."/>
            <person name="Mihaltcheva S."/>
            <person name="Morgado L.N."/>
            <person name="Niskanen T."/>
            <person name="Noordeloos M.E."/>
            <person name="Ohm R.A."/>
            <person name="Ortiz-Santana B."/>
            <person name="Ovrebo C."/>
            <person name="Racz N."/>
            <person name="Riley R."/>
            <person name="Savchenko A."/>
            <person name="Shiryaev A."/>
            <person name="Soop K."/>
            <person name="Spirin V."/>
            <person name="Szebenyi C."/>
            <person name="Tomsovsky M."/>
            <person name="Tulloss R.E."/>
            <person name="Uehling J."/>
            <person name="Grigoriev I.V."/>
            <person name="Vagvolgyi C."/>
            <person name="Papp T."/>
            <person name="Martin F.M."/>
            <person name="Miettinen O."/>
            <person name="Hibbett D.S."/>
            <person name="Nagy L.G."/>
        </authorList>
    </citation>
    <scope>NUCLEOTIDE SEQUENCE [LARGE SCALE GENOMIC DNA]</scope>
    <source>
        <strain evidence="1 2">FP101781</strain>
    </source>
</reference>